<dbReference type="InterPro" id="IPR036514">
    <property type="entry name" value="SGNH_hydro_sf"/>
</dbReference>
<organism evidence="6 7">
    <name type="scientific">Mycolicibacter senuensis</name>
    <dbReference type="NCBI Taxonomy" id="386913"/>
    <lineage>
        <taxon>Bacteria</taxon>
        <taxon>Bacillati</taxon>
        <taxon>Actinomycetota</taxon>
        <taxon>Actinomycetes</taxon>
        <taxon>Mycobacteriales</taxon>
        <taxon>Mycobacteriaceae</taxon>
        <taxon>Mycolicibacter</taxon>
    </lineage>
</organism>
<evidence type="ECO:0000256" key="4">
    <source>
        <dbReference type="SAM" id="SignalP"/>
    </source>
</evidence>
<keyword evidence="2" id="KW-1015">Disulfide bond</keyword>
<evidence type="ECO:0000256" key="3">
    <source>
        <dbReference type="SAM" id="Phobius"/>
    </source>
</evidence>
<dbReference type="GO" id="GO:0004806">
    <property type="term" value="F:triacylglycerol lipase activity"/>
    <property type="evidence" value="ECO:0007669"/>
    <property type="project" value="TreeGrafter"/>
</dbReference>
<dbReference type="SUPFAM" id="SSF53300">
    <property type="entry name" value="vWA-like"/>
    <property type="match status" value="1"/>
</dbReference>
<dbReference type="SUPFAM" id="SSF52266">
    <property type="entry name" value="SGNH hydrolase"/>
    <property type="match status" value="1"/>
</dbReference>
<keyword evidence="3" id="KW-0812">Transmembrane</keyword>
<dbReference type="GO" id="GO:0019433">
    <property type="term" value="P:triglyceride catabolic process"/>
    <property type="evidence" value="ECO:0007669"/>
    <property type="project" value="TreeGrafter"/>
</dbReference>
<dbReference type="InterPro" id="IPR037460">
    <property type="entry name" value="SEST-like"/>
</dbReference>
<reference evidence="6 7" key="1">
    <citation type="journal article" date="2019" name="Emerg. Microbes Infect.">
        <title>Comprehensive subspecies identification of 175 nontuberculous mycobacteria species based on 7547 genomic profiles.</title>
        <authorList>
            <person name="Matsumoto Y."/>
            <person name="Kinjo T."/>
            <person name="Motooka D."/>
            <person name="Nabeya D."/>
            <person name="Jung N."/>
            <person name="Uechi K."/>
            <person name="Horii T."/>
            <person name="Iida T."/>
            <person name="Fujita J."/>
            <person name="Nakamura S."/>
        </authorList>
    </citation>
    <scope>NUCLEOTIDE SEQUENCE [LARGE SCALE GENOMIC DNA]</scope>
    <source>
        <strain evidence="6 7">JCM 16017</strain>
    </source>
</reference>
<comment type="caution">
    <text evidence="6">The sequence shown here is derived from an EMBL/GenBank/DDBJ whole genome shotgun (WGS) entry which is preliminary data.</text>
</comment>
<keyword evidence="3" id="KW-1133">Transmembrane helix</keyword>
<feature type="domain" description="VWFA" evidence="5">
    <location>
        <begin position="43"/>
        <end position="228"/>
    </location>
</feature>
<dbReference type="Proteomes" id="UP000465263">
    <property type="component" value="Unassembled WGS sequence"/>
</dbReference>
<evidence type="ECO:0000256" key="1">
    <source>
        <dbReference type="PIRSR" id="PIRSR637460-1"/>
    </source>
</evidence>
<feature type="signal peptide" evidence="4">
    <location>
        <begin position="1"/>
        <end position="23"/>
    </location>
</feature>
<dbReference type="InterPro" id="IPR036465">
    <property type="entry name" value="vWFA_dom_sf"/>
</dbReference>
<keyword evidence="4" id="KW-0732">Signal</keyword>
<dbReference type="PANTHER" id="PTHR37981:SF1">
    <property type="entry name" value="SGNH HYDROLASE-TYPE ESTERASE DOMAIN-CONTAINING PROTEIN"/>
    <property type="match status" value="1"/>
</dbReference>
<feature type="disulfide bond" evidence="2">
    <location>
        <begin position="463"/>
        <end position="483"/>
    </location>
</feature>
<dbReference type="SMART" id="SM00327">
    <property type="entry name" value="VWA"/>
    <property type="match status" value="1"/>
</dbReference>
<dbReference type="PANTHER" id="PTHR37981">
    <property type="entry name" value="LIPASE 2"/>
    <property type="match status" value="1"/>
</dbReference>
<dbReference type="Pfam" id="PF13472">
    <property type="entry name" value="Lipase_GDSL_2"/>
    <property type="match status" value="1"/>
</dbReference>
<dbReference type="AlphaFoldDB" id="A0A7I9XKA7"/>
<dbReference type="InterPro" id="IPR002035">
    <property type="entry name" value="VWF_A"/>
</dbReference>
<dbReference type="Gene3D" id="3.40.50.1110">
    <property type="entry name" value="SGNH hydrolase"/>
    <property type="match status" value="1"/>
</dbReference>
<feature type="active site" description="Nucleophile" evidence="1">
    <location>
        <position position="364"/>
    </location>
</feature>
<dbReference type="EMBL" id="BLKV01000001">
    <property type="protein sequence ID" value="GFG69970.1"/>
    <property type="molecule type" value="Genomic_DNA"/>
</dbReference>
<keyword evidence="7" id="KW-1185">Reference proteome</keyword>
<proteinExistence type="predicted"/>
<evidence type="ECO:0000259" key="5">
    <source>
        <dbReference type="PROSITE" id="PS50234"/>
    </source>
</evidence>
<accession>A0A7I9XKA7</accession>
<evidence type="ECO:0000313" key="6">
    <source>
        <dbReference type="EMBL" id="GFG69970.1"/>
    </source>
</evidence>
<gene>
    <name evidence="6" type="ORF">MSEN_16900</name>
</gene>
<feature type="disulfide bond" evidence="2">
    <location>
        <begin position="387"/>
        <end position="407"/>
    </location>
</feature>
<feature type="transmembrane region" description="Helical" evidence="3">
    <location>
        <begin position="773"/>
        <end position="796"/>
    </location>
</feature>
<dbReference type="OrthoDB" id="4227770at2"/>
<feature type="disulfide bond" evidence="2">
    <location>
        <begin position="556"/>
        <end position="610"/>
    </location>
</feature>
<dbReference type="Gene3D" id="3.40.50.410">
    <property type="entry name" value="von Willebrand factor, type A domain"/>
    <property type="match status" value="1"/>
</dbReference>
<sequence>MRTMLRLLLTLAIVGLTAIAPLAAPHATAGPGDQSWTNTSYQPVLVVLDTSSSMSEDSGDGTPRIDAARHAVRELANSLDPNSPFGMLAYPGRNSRSVDGCVQGRVEVAVKDKVHLADVSAALRQLSPDGDTPTGPALTQAAGLLKAKGAGHGTIVLVSDGESNCGAPPCEVAKKLSSEGFEVVVNTVGFRISDEGARELRCISNTTGGKYIDATDPTQLNNALQDSFARLELTVSVPKELAAVSGTSGGTPVRLTVQNTGLVPAQDVRVSLDFRSADDKPGVVLVPRPVRFLGNLSHGIPQPIDITVRPSPEQANAQFSWIAVATAANAAPVVKTGKVTVVEPFGHLTGLLAGITDVAILGDSYSSGEGAYGTYLPGTDDKEKNLCHRSAKTYGRVLFPDAQIIACSGATINEFYQDQKSEKAEYHLVVPQLMKLLGRTPPQAVLMSIGGNDALFGPILTKCATPQNTHSSMTVSMPKFTNCQDELLADGNTVKDDITAWIASMANDLSGVYRDVDRAINDSESRAMRGGGVAPIVVVPYPRIIPTKASKRFDGCFADVSHAESDFLNDYIDQLNDTIAASVAALQNDRVPVYFATDVIEAFQPDHTICDSQDRYANTVSFGDVTTLVHMKDPEMAHPNVAGYAAMARAISAWSARQAPIADPALPPDWSSRTETKQAHGKKLSLGDLAAAGGRKSVFGDGYEPGSEVILRVDSAPRMVGSAVVDDDGNVHADIVIPIDTPPGTHHIRMWGFGVDGALREQSIRVRVLPPHALAALVGLVVSVGLISVAAAGMVAGRRARGRGE</sequence>
<dbReference type="Pfam" id="PF13519">
    <property type="entry name" value="VWA_2"/>
    <property type="match status" value="1"/>
</dbReference>
<protein>
    <recommendedName>
        <fullName evidence="5">VWFA domain-containing protein</fullName>
    </recommendedName>
</protein>
<keyword evidence="3" id="KW-0472">Membrane</keyword>
<feature type="active site" evidence="1">
    <location>
        <position position="638"/>
    </location>
</feature>
<evidence type="ECO:0000256" key="2">
    <source>
        <dbReference type="PIRSR" id="PIRSR637460-2"/>
    </source>
</evidence>
<dbReference type="RefSeq" id="WP_085083774.1">
    <property type="nucleotide sequence ID" value="NZ_BLKV01000001.1"/>
</dbReference>
<dbReference type="InterPro" id="IPR013830">
    <property type="entry name" value="SGNH_hydro"/>
</dbReference>
<name>A0A7I9XKA7_9MYCO</name>
<feature type="chain" id="PRO_5039116944" description="VWFA domain-containing protein" evidence="4">
    <location>
        <begin position="24"/>
        <end position="805"/>
    </location>
</feature>
<evidence type="ECO:0000313" key="7">
    <source>
        <dbReference type="Proteomes" id="UP000465263"/>
    </source>
</evidence>
<dbReference type="PROSITE" id="PS50234">
    <property type="entry name" value="VWFA"/>
    <property type="match status" value="1"/>
</dbReference>